<reference evidence="1 2" key="1">
    <citation type="submission" date="2020-04" db="EMBL/GenBank/DDBJ databases">
        <title>Genome sequencing of novel species.</title>
        <authorList>
            <person name="Heo J."/>
            <person name="Kim S.-J."/>
            <person name="Kim J.-S."/>
            <person name="Hong S.-B."/>
            <person name="Kwon S.-W."/>
        </authorList>
    </citation>
    <scope>NUCLEOTIDE SEQUENCE [LARGE SCALE GENOMIC DNA]</scope>
    <source>
        <strain evidence="1 2">MFER-1</strain>
    </source>
</reference>
<protein>
    <submittedName>
        <fullName evidence="1">Uncharacterized protein</fullName>
    </submittedName>
</protein>
<organism evidence="1 2">
    <name type="scientific">Cohnella herbarum</name>
    <dbReference type="NCBI Taxonomy" id="2728023"/>
    <lineage>
        <taxon>Bacteria</taxon>
        <taxon>Bacillati</taxon>
        <taxon>Bacillota</taxon>
        <taxon>Bacilli</taxon>
        <taxon>Bacillales</taxon>
        <taxon>Paenibacillaceae</taxon>
        <taxon>Cohnella</taxon>
    </lineage>
</organism>
<name>A0A7Z2VQG9_9BACL</name>
<sequence length="75" mass="8408">MEPKQGTVTLNSANPREALKNWIEKNPTRKVVDHYFSAGMNQVHIMWEIIDPNKPSASGYETIVVTSGNLPGWLV</sequence>
<dbReference type="KEGG" id="cheb:HH215_33390"/>
<dbReference type="Proteomes" id="UP000502248">
    <property type="component" value="Chromosome"/>
</dbReference>
<dbReference type="AlphaFoldDB" id="A0A7Z2VQG9"/>
<accession>A0A7Z2VQG9</accession>
<gene>
    <name evidence="1" type="ORF">HH215_33390</name>
</gene>
<dbReference type="EMBL" id="CP051680">
    <property type="protein sequence ID" value="QJD87596.1"/>
    <property type="molecule type" value="Genomic_DNA"/>
</dbReference>
<evidence type="ECO:0000313" key="1">
    <source>
        <dbReference type="EMBL" id="QJD87596.1"/>
    </source>
</evidence>
<proteinExistence type="predicted"/>
<evidence type="ECO:0000313" key="2">
    <source>
        <dbReference type="Proteomes" id="UP000502248"/>
    </source>
</evidence>
<keyword evidence="2" id="KW-1185">Reference proteome</keyword>
<dbReference type="RefSeq" id="WP_169283839.1">
    <property type="nucleotide sequence ID" value="NZ_CP051680.1"/>
</dbReference>